<organism evidence="2 3">
    <name type="scientific">Steinernema glaseri</name>
    <dbReference type="NCBI Taxonomy" id="37863"/>
    <lineage>
        <taxon>Eukaryota</taxon>
        <taxon>Metazoa</taxon>
        <taxon>Ecdysozoa</taxon>
        <taxon>Nematoda</taxon>
        <taxon>Chromadorea</taxon>
        <taxon>Rhabditida</taxon>
        <taxon>Tylenchina</taxon>
        <taxon>Panagrolaimomorpha</taxon>
        <taxon>Strongyloidoidea</taxon>
        <taxon>Steinernematidae</taxon>
        <taxon>Steinernema</taxon>
    </lineage>
</organism>
<evidence type="ECO:0000256" key="1">
    <source>
        <dbReference type="SAM" id="Phobius"/>
    </source>
</evidence>
<proteinExistence type="predicted"/>
<protein>
    <submittedName>
        <fullName evidence="3">MARVEL domain-containing protein</fullName>
    </submittedName>
</protein>
<accession>A0A1I7ZC95</accession>
<feature type="transmembrane region" description="Helical" evidence="1">
    <location>
        <begin position="54"/>
        <end position="73"/>
    </location>
</feature>
<keyword evidence="1" id="KW-1133">Transmembrane helix</keyword>
<reference evidence="3" key="1">
    <citation type="submission" date="2016-11" db="UniProtKB">
        <authorList>
            <consortium name="WormBaseParasite"/>
        </authorList>
    </citation>
    <scope>IDENTIFICATION</scope>
</reference>
<dbReference type="AlphaFoldDB" id="A0A1I7ZC95"/>
<sequence length="179" mass="20574">MADSIDDAEPTCCFGKVRITVAAMSCAQVYIVFAINLLVFNIKGHIPHHYVEEFYFFSGVHIIFGVVLIVCVLKARPYFISYYIIFLLVCLGYSVFMLLVVISAHNNVQRFLINHNWFNSDLTPEEQESRADTILLIYSAFIIAYSVFTIAAWIILRRCSSYLLRGRPQRWCPPSQPFS</sequence>
<dbReference type="WBParaSite" id="L893_g25077.t1">
    <property type="protein sequence ID" value="L893_g25077.t1"/>
    <property type="gene ID" value="L893_g25077"/>
</dbReference>
<feature type="transmembrane region" description="Helical" evidence="1">
    <location>
        <begin position="21"/>
        <end position="42"/>
    </location>
</feature>
<evidence type="ECO:0000313" key="2">
    <source>
        <dbReference type="Proteomes" id="UP000095287"/>
    </source>
</evidence>
<feature type="transmembrane region" description="Helical" evidence="1">
    <location>
        <begin position="135"/>
        <end position="156"/>
    </location>
</feature>
<keyword evidence="2" id="KW-1185">Reference proteome</keyword>
<evidence type="ECO:0000313" key="3">
    <source>
        <dbReference type="WBParaSite" id="L893_g25077.t1"/>
    </source>
</evidence>
<dbReference type="Proteomes" id="UP000095287">
    <property type="component" value="Unplaced"/>
</dbReference>
<feature type="transmembrane region" description="Helical" evidence="1">
    <location>
        <begin position="80"/>
        <end position="102"/>
    </location>
</feature>
<name>A0A1I7ZC95_9BILA</name>
<keyword evidence="1" id="KW-0812">Transmembrane</keyword>
<keyword evidence="1" id="KW-0472">Membrane</keyword>